<comment type="subcellular location">
    <subcellularLocation>
        <location evidence="1">Membrane</location>
        <topology evidence="1">Multi-pass membrane protein</topology>
    </subcellularLocation>
</comment>
<reference evidence="7 8" key="1">
    <citation type="journal article" date="2011" name="Proc. Natl. Acad. Sci. U.S.A.">
        <title>Genome and transcriptome analyses of the mountain pine beetle-fungal symbiont Grosmannia clavigera, a lodgepole pine pathogen.</title>
        <authorList>
            <person name="DiGuistini S."/>
            <person name="Wang Y."/>
            <person name="Liao N.Y."/>
            <person name="Taylor G."/>
            <person name="Tanguay P."/>
            <person name="Feau N."/>
            <person name="Henrissat B."/>
            <person name="Chan S.K."/>
            <person name="Hesse-Orce U."/>
            <person name="Alamouti S.M."/>
            <person name="Tsui C.K.M."/>
            <person name="Docking R.T."/>
            <person name="Levasseur A."/>
            <person name="Haridas S."/>
            <person name="Robertson G."/>
            <person name="Birol I."/>
            <person name="Holt R.A."/>
            <person name="Marra M.A."/>
            <person name="Hamelin R.C."/>
            <person name="Hirst M."/>
            <person name="Jones S.J.M."/>
            <person name="Bohlmann J."/>
            <person name="Breuil C."/>
        </authorList>
    </citation>
    <scope>NUCLEOTIDE SEQUENCE [LARGE SCALE GENOMIC DNA]</scope>
    <source>
        <strain evidence="8">kw1407 / UAMH 11150</strain>
    </source>
</reference>
<feature type="transmembrane region" description="Helical" evidence="6">
    <location>
        <begin position="68"/>
        <end position="95"/>
    </location>
</feature>
<dbReference type="InterPro" id="IPR036259">
    <property type="entry name" value="MFS_trans_sf"/>
</dbReference>
<dbReference type="PANTHER" id="PTHR23502">
    <property type="entry name" value="MAJOR FACILITATOR SUPERFAMILY"/>
    <property type="match status" value="1"/>
</dbReference>
<dbReference type="PANTHER" id="PTHR23502:SF160">
    <property type="entry name" value="MAJOR FACILITATOR SUPERFAMILY (MFS) PROFILE DOMAIN-CONTAINING PROTEIN-RELATED"/>
    <property type="match status" value="1"/>
</dbReference>
<keyword evidence="3 6" id="KW-1133">Transmembrane helix</keyword>
<keyword evidence="2 6" id="KW-0812">Transmembrane</keyword>
<evidence type="ECO:0000256" key="1">
    <source>
        <dbReference type="ARBA" id="ARBA00004141"/>
    </source>
</evidence>
<evidence type="ECO:0000256" key="2">
    <source>
        <dbReference type="ARBA" id="ARBA00022692"/>
    </source>
</evidence>
<feature type="compositionally biased region" description="Low complexity" evidence="5">
    <location>
        <begin position="271"/>
        <end position="281"/>
    </location>
</feature>
<feature type="transmembrane region" description="Helical" evidence="6">
    <location>
        <begin position="26"/>
        <end position="48"/>
    </location>
</feature>
<feature type="transmembrane region" description="Helical" evidence="6">
    <location>
        <begin position="116"/>
        <end position="135"/>
    </location>
</feature>
<dbReference type="SUPFAM" id="SSF103473">
    <property type="entry name" value="MFS general substrate transporter"/>
    <property type="match status" value="1"/>
</dbReference>
<name>F0XP63_GROCL</name>
<dbReference type="EMBL" id="GL629801">
    <property type="protein sequence ID" value="EFX00618.1"/>
    <property type="molecule type" value="Genomic_DNA"/>
</dbReference>
<sequence>MGVLAAPFRSEWHRSSTSVVDILRTALLPVVLWAAAVNAVLLTVQQAMATQTSAVMQTQGWSFAMRGIGPAVVLGGAGVAAAALAGPFGGVFSLAVTRHLRTQQVRHREAEHNLPLMVLPFVLSIAGCFLFGAAAESGMHWGVLVVAAQLTALGLLLALAALAVLLIESFPDWAGACLAHAAGGLRLLAAALLLRGDVAAHLVATHGFLNAWALYAEVLIVASLGVPALFFGGRQLRTWAAGTIPGNVLEEDSDLDDDGKMTGSLQKTGRTPSPASSTSSAESQARLPEGVNAGRAI</sequence>
<evidence type="ECO:0000313" key="7">
    <source>
        <dbReference type="EMBL" id="EFX00618.1"/>
    </source>
</evidence>
<evidence type="ECO:0000256" key="5">
    <source>
        <dbReference type="SAM" id="MobiDB-lite"/>
    </source>
</evidence>
<feature type="transmembrane region" description="Helical" evidence="6">
    <location>
        <begin position="173"/>
        <end position="192"/>
    </location>
</feature>
<evidence type="ECO:0000256" key="3">
    <source>
        <dbReference type="ARBA" id="ARBA00022989"/>
    </source>
</evidence>
<dbReference type="GeneID" id="25981185"/>
<organism evidence="8">
    <name type="scientific">Grosmannia clavigera (strain kw1407 / UAMH 11150)</name>
    <name type="common">Blue stain fungus</name>
    <name type="synonym">Graphiocladiella clavigera</name>
    <dbReference type="NCBI Taxonomy" id="655863"/>
    <lineage>
        <taxon>Eukaryota</taxon>
        <taxon>Fungi</taxon>
        <taxon>Dikarya</taxon>
        <taxon>Ascomycota</taxon>
        <taxon>Pezizomycotina</taxon>
        <taxon>Sordariomycetes</taxon>
        <taxon>Sordariomycetidae</taxon>
        <taxon>Ophiostomatales</taxon>
        <taxon>Ophiostomataceae</taxon>
        <taxon>Leptographium</taxon>
    </lineage>
</organism>
<protein>
    <submittedName>
        <fullName evidence="7">Uncharacterized protein</fullName>
    </submittedName>
</protein>
<gene>
    <name evidence="7" type="ORF">CMQ_7620</name>
</gene>
<dbReference type="eggNOG" id="KOG0255">
    <property type="taxonomic scope" value="Eukaryota"/>
</dbReference>
<feature type="transmembrane region" description="Helical" evidence="6">
    <location>
        <begin position="212"/>
        <end position="231"/>
    </location>
</feature>
<dbReference type="GO" id="GO:0005886">
    <property type="term" value="C:plasma membrane"/>
    <property type="evidence" value="ECO:0007669"/>
    <property type="project" value="TreeGrafter"/>
</dbReference>
<dbReference type="HOGENOM" id="CLU_937057_0_0_1"/>
<dbReference type="Proteomes" id="UP000007796">
    <property type="component" value="Unassembled WGS sequence"/>
</dbReference>
<evidence type="ECO:0000256" key="6">
    <source>
        <dbReference type="SAM" id="Phobius"/>
    </source>
</evidence>
<dbReference type="RefSeq" id="XP_014170100.1">
    <property type="nucleotide sequence ID" value="XM_014314625.1"/>
</dbReference>
<dbReference type="InParanoid" id="F0XP63"/>
<dbReference type="OrthoDB" id="268400at2759"/>
<keyword evidence="4 6" id="KW-0472">Membrane</keyword>
<evidence type="ECO:0000256" key="4">
    <source>
        <dbReference type="ARBA" id="ARBA00023136"/>
    </source>
</evidence>
<feature type="region of interest" description="Disordered" evidence="5">
    <location>
        <begin position="250"/>
        <end position="297"/>
    </location>
</feature>
<keyword evidence="8" id="KW-1185">Reference proteome</keyword>
<dbReference type="GO" id="GO:0022857">
    <property type="term" value="F:transmembrane transporter activity"/>
    <property type="evidence" value="ECO:0007669"/>
    <property type="project" value="TreeGrafter"/>
</dbReference>
<feature type="transmembrane region" description="Helical" evidence="6">
    <location>
        <begin position="141"/>
        <end position="166"/>
    </location>
</feature>
<accession>F0XP63</accession>
<proteinExistence type="predicted"/>
<dbReference type="AlphaFoldDB" id="F0XP63"/>
<evidence type="ECO:0000313" key="8">
    <source>
        <dbReference type="Proteomes" id="UP000007796"/>
    </source>
</evidence>